<dbReference type="AlphaFoldDB" id="A0A4R3JPI9"/>
<reference evidence="2 3" key="2">
    <citation type="submission" date="2019-03" db="EMBL/GenBank/DDBJ databases">
        <title>Genomic Encyclopedia of Type Strains, Phase IV (KMG-IV): sequencing the most valuable type-strain genomes for metagenomic binning, comparative biology and taxonomic classification.</title>
        <authorList>
            <person name="Goeker M."/>
        </authorList>
    </citation>
    <scope>NUCLEOTIDE SEQUENCE [LARGE SCALE GENOMIC DNA]</scope>
    <source>
        <strain evidence="2 3">DSM 103426</strain>
    </source>
</reference>
<proteinExistence type="predicted"/>
<evidence type="ECO:0000313" key="4">
    <source>
        <dbReference type="Proteomes" id="UP000702954"/>
    </source>
</evidence>
<evidence type="ECO:0000313" key="1">
    <source>
        <dbReference type="EMBL" id="GBU05168.1"/>
    </source>
</evidence>
<reference evidence="1 4" key="1">
    <citation type="journal article" date="2018" name="Int. J. Syst. Evol. Microbiol.">
        <title>Draft Genome Sequence of Faecalimonas umbilicata JCM 30896T, an Acetate-Producing Bacterium Isolated from Human Feces.</title>
        <authorList>
            <person name="Sakamoto M."/>
            <person name="Ikeyama N."/>
            <person name="Yuki M."/>
            <person name="Ohkuma M."/>
        </authorList>
    </citation>
    <scope>NUCLEOTIDE SEQUENCE [LARGE SCALE GENOMIC DNA]</scope>
    <source>
        <strain evidence="1 4">EGH7</strain>
    </source>
</reference>
<evidence type="ECO:0000313" key="3">
    <source>
        <dbReference type="Proteomes" id="UP000294613"/>
    </source>
</evidence>
<gene>
    <name evidence="2" type="ORF">EDD74_10715</name>
    <name evidence="1" type="ORF">FAEUMB_17090</name>
</gene>
<dbReference type="Proteomes" id="UP000702954">
    <property type="component" value="Unassembled WGS sequence"/>
</dbReference>
<accession>A0A4R3JPI9</accession>
<keyword evidence="4" id="KW-1185">Reference proteome</keyword>
<dbReference type="RefSeq" id="WP_116441705.1">
    <property type="nucleotide sequence ID" value="NZ_BHEO01000008.1"/>
</dbReference>
<comment type="caution">
    <text evidence="2">The sequence shown here is derived from an EMBL/GenBank/DDBJ whole genome shotgun (WGS) entry which is preliminary data.</text>
</comment>
<dbReference type="Proteomes" id="UP000294613">
    <property type="component" value="Unassembled WGS sequence"/>
</dbReference>
<organism evidence="2 3">
    <name type="scientific">Faecalimonas umbilicata</name>
    <dbReference type="NCBI Taxonomy" id="1912855"/>
    <lineage>
        <taxon>Bacteria</taxon>
        <taxon>Bacillati</taxon>
        <taxon>Bacillota</taxon>
        <taxon>Clostridia</taxon>
        <taxon>Lachnospirales</taxon>
        <taxon>Lachnospiraceae</taxon>
        <taxon>Faecalimonas</taxon>
    </lineage>
</organism>
<name>A0A4R3JPI9_9FIRM</name>
<evidence type="ECO:0000313" key="2">
    <source>
        <dbReference type="EMBL" id="TCS68624.1"/>
    </source>
</evidence>
<dbReference type="EMBL" id="BHEO01000008">
    <property type="protein sequence ID" value="GBU05168.1"/>
    <property type="molecule type" value="Genomic_DNA"/>
</dbReference>
<dbReference type="EMBL" id="SLZV01000007">
    <property type="protein sequence ID" value="TCS68624.1"/>
    <property type="molecule type" value="Genomic_DNA"/>
</dbReference>
<protein>
    <submittedName>
        <fullName evidence="2">Uncharacterized protein</fullName>
    </submittedName>
</protein>
<sequence length="61" mass="6982">MNKEGYKDPTADRAIAHAEHIPKHARQVLDLLEQAAGIAGFRIKSIEIQDRATKERFRRRG</sequence>